<evidence type="ECO:0000256" key="1">
    <source>
        <dbReference type="ARBA" id="ARBA00006153"/>
    </source>
</evidence>
<dbReference type="SUPFAM" id="SSF55031">
    <property type="entry name" value="Bacterial exopeptidase dimerisation domain"/>
    <property type="match status" value="1"/>
</dbReference>
<keyword evidence="2 5" id="KW-0378">Hydrolase</keyword>
<reference evidence="5" key="1">
    <citation type="submission" date="2017-05" db="EMBL/GenBank/DDBJ databases">
        <authorList>
            <person name="Varghese N."/>
            <person name="Submissions S."/>
        </authorList>
    </citation>
    <scope>NUCLEOTIDE SEQUENCE</scope>
    <source>
        <strain evidence="5">Su22</strain>
    </source>
</reference>
<comment type="similarity">
    <text evidence="1">Belongs to the peptidase M20 family.</text>
</comment>
<protein>
    <submittedName>
        <fullName evidence="5">N-carbamoyl-L-amino-acid hydrolase</fullName>
    </submittedName>
</protein>
<dbReference type="Pfam" id="PF01546">
    <property type="entry name" value="Peptidase_M20"/>
    <property type="match status" value="1"/>
</dbReference>
<dbReference type="InterPro" id="IPR011650">
    <property type="entry name" value="Peptidase_M20_dimer"/>
</dbReference>
<proteinExistence type="inferred from homology"/>
<dbReference type="GO" id="GO:0016813">
    <property type="term" value="F:hydrolase activity, acting on carbon-nitrogen (but not peptide) bonds, in linear amidines"/>
    <property type="evidence" value="ECO:0007669"/>
    <property type="project" value="InterPro"/>
</dbReference>
<name>A0AA45WT75_9CLOT</name>
<dbReference type="InterPro" id="IPR036264">
    <property type="entry name" value="Bact_exopeptidase_dim_dom"/>
</dbReference>
<keyword evidence="6" id="KW-1185">Reference proteome</keyword>
<organism evidence="5 6">
    <name type="scientific">Anoxynatronum buryatiense</name>
    <dbReference type="NCBI Taxonomy" id="489973"/>
    <lineage>
        <taxon>Bacteria</taxon>
        <taxon>Bacillati</taxon>
        <taxon>Bacillota</taxon>
        <taxon>Clostridia</taxon>
        <taxon>Eubacteriales</taxon>
        <taxon>Clostridiaceae</taxon>
        <taxon>Anoxynatronum</taxon>
    </lineage>
</organism>
<feature type="binding site" evidence="3">
    <location>
        <position position="91"/>
    </location>
    <ligand>
        <name>Zn(2+)</name>
        <dbReference type="ChEBI" id="CHEBI:29105"/>
        <label>1</label>
    </ligand>
</feature>
<feature type="binding site" evidence="3">
    <location>
        <position position="378"/>
    </location>
    <ligand>
        <name>Zn(2+)</name>
        <dbReference type="ChEBI" id="CHEBI:29105"/>
        <label>2</label>
    </ligand>
</feature>
<comment type="cofactor">
    <cofactor evidence="3">
        <name>Zn(2+)</name>
        <dbReference type="ChEBI" id="CHEBI:29105"/>
    </cofactor>
    <text evidence="3">Binds 2 Zn(2+) ions per subunit.</text>
</comment>
<dbReference type="NCBIfam" id="NF006771">
    <property type="entry name" value="PRK09290.1-5"/>
    <property type="match status" value="1"/>
</dbReference>
<evidence type="ECO:0000313" key="6">
    <source>
        <dbReference type="Proteomes" id="UP001158066"/>
    </source>
</evidence>
<keyword evidence="3" id="KW-0479">Metal-binding</keyword>
<feature type="binding site" evidence="3">
    <location>
        <position position="91"/>
    </location>
    <ligand>
        <name>Zn(2+)</name>
        <dbReference type="ChEBI" id="CHEBI:29105"/>
        <label>2</label>
    </ligand>
</feature>
<dbReference type="InterPro" id="IPR010158">
    <property type="entry name" value="Amidase_Cbmase"/>
</dbReference>
<dbReference type="EMBL" id="FXUF01000001">
    <property type="protein sequence ID" value="SMP41019.1"/>
    <property type="molecule type" value="Genomic_DNA"/>
</dbReference>
<dbReference type="AlphaFoldDB" id="A0AA45WT75"/>
<evidence type="ECO:0000313" key="5">
    <source>
        <dbReference type="EMBL" id="SMP41019.1"/>
    </source>
</evidence>
<feature type="binding site" evidence="3">
    <location>
        <position position="80"/>
    </location>
    <ligand>
        <name>Zn(2+)</name>
        <dbReference type="ChEBI" id="CHEBI:29105"/>
        <label>1</label>
    </ligand>
</feature>
<dbReference type="InterPro" id="IPR002933">
    <property type="entry name" value="Peptidase_M20"/>
</dbReference>
<dbReference type="CDD" id="cd03884">
    <property type="entry name" value="M20_bAS"/>
    <property type="match status" value="1"/>
</dbReference>
<feature type="binding site" evidence="3">
    <location>
        <position position="189"/>
    </location>
    <ligand>
        <name>Zn(2+)</name>
        <dbReference type="ChEBI" id="CHEBI:29105"/>
        <label>1</label>
    </ligand>
</feature>
<dbReference type="GO" id="GO:0046872">
    <property type="term" value="F:metal ion binding"/>
    <property type="evidence" value="ECO:0007669"/>
    <property type="project" value="UniProtKB-KW"/>
</dbReference>
<dbReference type="Pfam" id="PF07687">
    <property type="entry name" value="M20_dimer"/>
    <property type="match status" value="1"/>
</dbReference>
<dbReference type="PANTHER" id="PTHR32494">
    <property type="entry name" value="ALLANTOATE DEIMINASE-RELATED"/>
    <property type="match status" value="1"/>
</dbReference>
<dbReference type="Gene3D" id="3.40.630.10">
    <property type="entry name" value="Zn peptidases"/>
    <property type="match status" value="1"/>
</dbReference>
<feature type="binding site" evidence="3">
    <location>
        <position position="126"/>
    </location>
    <ligand>
        <name>Zn(2+)</name>
        <dbReference type="ChEBI" id="CHEBI:29105"/>
        <label>2</label>
    </ligand>
</feature>
<comment type="caution">
    <text evidence="5">The sequence shown here is derived from an EMBL/GenBank/DDBJ whole genome shotgun (WGS) entry which is preliminary data.</text>
</comment>
<dbReference type="SUPFAM" id="SSF53187">
    <property type="entry name" value="Zn-dependent exopeptidases"/>
    <property type="match status" value="1"/>
</dbReference>
<dbReference type="RefSeq" id="WP_283407789.1">
    <property type="nucleotide sequence ID" value="NZ_FXUF01000001.1"/>
</dbReference>
<dbReference type="PIRSF" id="PIRSF001235">
    <property type="entry name" value="Amidase_carbamoylase"/>
    <property type="match status" value="1"/>
</dbReference>
<feature type="domain" description="Peptidase M20 dimerisation" evidence="4">
    <location>
        <begin position="210"/>
        <end position="304"/>
    </location>
</feature>
<dbReference type="NCBIfam" id="TIGR01879">
    <property type="entry name" value="hydantase"/>
    <property type="match status" value="1"/>
</dbReference>
<evidence type="ECO:0000256" key="2">
    <source>
        <dbReference type="ARBA" id="ARBA00022801"/>
    </source>
</evidence>
<evidence type="ECO:0000259" key="4">
    <source>
        <dbReference type="Pfam" id="PF07687"/>
    </source>
</evidence>
<dbReference type="Proteomes" id="UP001158066">
    <property type="component" value="Unassembled WGS sequence"/>
</dbReference>
<dbReference type="Gene3D" id="3.30.70.360">
    <property type="match status" value="1"/>
</dbReference>
<keyword evidence="3" id="KW-0862">Zinc</keyword>
<evidence type="ECO:0000256" key="3">
    <source>
        <dbReference type="PIRSR" id="PIRSR001235-1"/>
    </source>
</evidence>
<sequence length="406" mass="44784">MINCSKERLQDKIQTFSQFGDTGNGGITRLCFTEPELQARAEFKRRCEALGMEVKTDDVANMYATLKGTEDLPAIAMGSHLDSVIKGGNYDGVLGVLTGLEVAETIVKEGIKTRHPITVIAWTNEEGSRFGPAMMCSGIITGKFDEATMMASKDKEGVTFKEALEASGYKGNQSNRFKADDYKAFFELHIEQGPVLEAEGKEVAVLGGVVGMVNYEFITRGQANHAGTIPMPMRKDALYAMTAVIQYLHDELDKLDSKLVYTTGEFSGAPNVHTVIPDYVRITLDSRHQDPEVIKQVVDVIHAVPKEMHGCPVTYREQWARNTVHFDPALVNLAEETVKELGYSYKVMYAGAGHDAQFIADIVPSAMLFVPSDTGYSHCEKEHTPVEQCWKGCNVLLNTVLALDKK</sequence>
<accession>A0AA45WT75</accession>
<dbReference type="PANTHER" id="PTHR32494:SF5">
    <property type="entry name" value="ALLANTOATE AMIDOHYDROLASE"/>
    <property type="match status" value="1"/>
</dbReference>
<gene>
    <name evidence="5" type="ORF">SAMN06296020_101449</name>
</gene>